<dbReference type="InterPro" id="IPR050953">
    <property type="entry name" value="N4_N6_ade-DNA_methylase"/>
</dbReference>
<dbReference type="PROSITE" id="PS00092">
    <property type="entry name" value="N6_MTASE"/>
    <property type="match status" value="1"/>
</dbReference>
<evidence type="ECO:0000256" key="5">
    <source>
        <dbReference type="ARBA" id="ARBA00047942"/>
    </source>
</evidence>
<dbReference type="InterPro" id="IPR002052">
    <property type="entry name" value="DNA_methylase_N6_adenine_CS"/>
</dbReference>
<reference evidence="9 10" key="1">
    <citation type="journal article" date="2016" name="Genome Announc.">
        <title>Draft Genome Sequence of Planomonospora sphaerica JCM9374, a Rare Actinomycete.</title>
        <authorList>
            <person name="Dohra H."/>
            <person name="Suzuki T."/>
            <person name="Inoue Y."/>
            <person name="Kodani S."/>
        </authorList>
    </citation>
    <scope>NUCLEOTIDE SEQUENCE [LARGE SCALE GENOMIC DNA]</scope>
    <source>
        <strain evidence="9 10">JCM 9374</strain>
    </source>
</reference>
<comment type="catalytic activity">
    <reaction evidence="5">
        <text>a 2'-deoxyadenosine in DNA + S-adenosyl-L-methionine = an N(6)-methyl-2'-deoxyadenosine in DNA + S-adenosyl-L-homocysteine + H(+)</text>
        <dbReference type="Rhea" id="RHEA:15197"/>
        <dbReference type="Rhea" id="RHEA-COMP:12418"/>
        <dbReference type="Rhea" id="RHEA-COMP:12419"/>
        <dbReference type="ChEBI" id="CHEBI:15378"/>
        <dbReference type="ChEBI" id="CHEBI:57856"/>
        <dbReference type="ChEBI" id="CHEBI:59789"/>
        <dbReference type="ChEBI" id="CHEBI:90615"/>
        <dbReference type="ChEBI" id="CHEBI:90616"/>
        <dbReference type="EC" id="2.1.1.72"/>
    </reaction>
</comment>
<evidence type="ECO:0000256" key="3">
    <source>
        <dbReference type="ARBA" id="ARBA00022679"/>
    </source>
</evidence>
<dbReference type="Pfam" id="PF07669">
    <property type="entry name" value="Eco57I"/>
    <property type="match status" value="1"/>
</dbReference>
<accession>A0A171DHG9</accession>
<comment type="caution">
    <text evidence="9">The sequence shown here is derived from an EMBL/GenBank/DDBJ whole genome shotgun (WGS) entry which is preliminary data.</text>
</comment>
<evidence type="ECO:0000259" key="8">
    <source>
        <dbReference type="Pfam" id="PF22654"/>
    </source>
</evidence>
<evidence type="ECO:0000256" key="1">
    <source>
        <dbReference type="ARBA" id="ARBA00011900"/>
    </source>
</evidence>
<proteinExistence type="predicted"/>
<dbReference type="EC" id="2.1.1.72" evidence="1"/>
<dbReference type="AlphaFoldDB" id="A0A171DHG9"/>
<keyword evidence="6" id="KW-0175">Coiled coil</keyword>
<name>A0A171DHG9_9ACTN</name>
<protein>
    <recommendedName>
        <fullName evidence="1">site-specific DNA-methyltransferase (adenine-specific)</fullName>
        <ecNumber evidence="1">2.1.1.72</ecNumber>
    </recommendedName>
</protein>
<evidence type="ECO:0000313" key="9">
    <source>
        <dbReference type="EMBL" id="GAT68506.1"/>
    </source>
</evidence>
<reference evidence="10" key="2">
    <citation type="submission" date="2016-04" db="EMBL/GenBank/DDBJ databases">
        <title>Planomonospora sphaerica JCM9374 whole genome shotgun sequence.</title>
        <authorList>
            <person name="Suzuki T."/>
            <person name="Dohra H."/>
            <person name="Kodani S."/>
        </authorList>
    </citation>
    <scope>NUCLEOTIDE SEQUENCE [LARGE SCALE GENOMIC DNA]</scope>
    <source>
        <strain evidence="10">JCM 9374</strain>
    </source>
</reference>
<organism evidence="9 10">
    <name type="scientific">Planomonospora sphaerica</name>
    <dbReference type="NCBI Taxonomy" id="161355"/>
    <lineage>
        <taxon>Bacteria</taxon>
        <taxon>Bacillati</taxon>
        <taxon>Actinomycetota</taxon>
        <taxon>Actinomycetes</taxon>
        <taxon>Streptosporangiales</taxon>
        <taxon>Streptosporangiaceae</taxon>
        <taxon>Planomonospora</taxon>
    </lineage>
</organism>
<dbReference type="GO" id="GO:0032259">
    <property type="term" value="P:methylation"/>
    <property type="evidence" value="ECO:0007669"/>
    <property type="project" value="UniProtKB-KW"/>
</dbReference>
<dbReference type="EMBL" id="BDCX01000010">
    <property type="protein sequence ID" value="GAT68506.1"/>
    <property type="molecule type" value="Genomic_DNA"/>
</dbReference>
<gene>
    <name evidence="9" type="ORF">PS9374_04171</name>
</gene>
<dbReference type="Proteomes" id="UP000077701">
    <property type="component" value="Unassembled WGS sequence"/>
</dbReference>
<dbReference type="RefSeq" id="WP_068899111.1">
    <property type="nucleotide sequence ID" value="NZ_BDCX01000010.1"/>
</dbReference>
<feature type="coiled-coil region" evidence="6">
    <location>
        <begin position="1"/>
        <end position="28"/>
    </location>
</feature>
<evidence type="ECO:0000256" key="2">
    <source>
        <dbReference type="ARBA" id="ARBA00022603"/>
    </source>
</evidence>
<sequence>MIDLTALLADLRKQVTALEDDLRVCAIEDEKAHEALHDEWTAARRAERIAATFESWREERITQAAVAWVLGTVFLRYAEDNRLIDLPYLAGPDDRLDVAQERQGDFFKAHPEKTDRDWILAGFRAMAVSPVVAGLFDFQHNPMWMIARPADKNKDESALSPEARWEAVAARLAGPSHPVAQKLLAFWRETTAERQVRHDFTGEDTRFLGDLYQDLSEHAKKTYALLQTPDFVEEFILDYTLTPALKEFLEEFLNGEFRLIDPTCGSGHFLLGAFQRILAQWEQEAPGANRWDLIKRTLKSIHGVDKNPFAAEIARFRLLIAALQAGGVTSLAKAPEFPLNVAVADTLRFRRSKVRGQGSFAEVDAMLFATEDAPKYVAECDILAPQSYHVVIGNPPYITVKDSAENQGYRELYETCSGKYALSVPFAERFFDLAVTGSDNRTNSGYIGQITANSFMKREFGKKLIEDFFATKVDLTHVIDTSGAYIPGHGTPTVILFGRNQQPSEKPIRTVMGIRGEPIPPQNPAMGKVWQAIITQVKEFVSESEWISSVDQEKSGLATHPWNLSGGGASNLVNILDATRKRLSTQLDRPIGFASFPGQDEAFFVGSPWLSRYEIHPPLRRTLIIGEIVRDWDTRCTEDALVPYDTKQNTINYDPHTAWGRHLWSMRRILGGTTDSDGATHQEAGEPWWSWYRWVRDRYLTPLSITFAEVATHNHFTLDRGGKVFKQTAPVIKLSKIATEDDHLGLLGVLNSSTACFWLKQVCHCKGSTVDSKGARQTTVPWEDFYQFNSTKVSAFPLSAVLPLEFGRKMDLLAQQLSEVEPSAVCAKGVPTRTRLDAAQEEHHRIRARMIALQEELDWEVYKLYSLLDEGEAAELRVENWAAEPDAVPSLNLGERAFEIVLARKMAAGEIETQWFARHGSTPITELPAYWPPAYRKVVEKRIEIIERRRDLALIERPECKRRWAAEPYAKKEREALTAWLLDRCEARDLWYVPDDLGVPQPKPMTINRLADKLRGDSDVVGVARLLAVTMGRSPDTDLADVLAAIIAEEHVPYLAALRYKETGLRKRAQWEQTWELQREEDRTGEKLDIPVPPKYASADFNPGFWKHRGKLDVPKERFISYPGAGPATDDSLLLGWAGWDHRDQGYALMTLIEERAGQDLWEGTRLTPLIAGLREVLPWIRQWHGGIDPNYGTSWADALAGYLDDQQHRYGLTDDDLSRWLPEVTGRRGRKKA</sequence>
<dbReference type="GO" id="GO:0006304">
    <property type="term" value="P:DNA modification"/>
    <property type="evidence" value="ECO:0007669"/>
    <property type="project" value="InterPro"/>
</dbReference>
<keyword evidence="3" id="KW-0808">Transferase</keyword>
<dbReference type="InterPro" id="IPR011639">
    <property type="entry name" value="MethylTrfase_TaqI-like_dom"/>
</dbReference>
<dbReference type="REBASE" id="167209">
    <property type="entry name" value="Psp9374ORF4171P"/>
</dbReference>
<dbReference type="InterPro" id="IPR029063">
    <property type="entry name" value="SAM-dependent_MTases_sf"/>
</dbReference>
<keyword evidence="2 9" id="KW-0489">Methyltransferase</keyword>
<dbReference type="NCBIfam" id="NF033451">
    <property type="entry name" value="BREX_2_MTaseX"/>
    <property type="match status" value="1"/>
</dbReference>
<feature type="domain" description="Type II methyltransferase M.TaqI-like" evidence="7">
    <location>
        <begin position="300"/>
        <end position="482"/>
    </location>
</feature>
<dbReference type="PANTHER" id="PTHR33841">
    <property type="entry name" value="DNA METHYLTRANSFERASE YEEA-RELATED"/>
    <property type="match status" value="1"/>
</dbReference>
<dbReference type="PANTHER" id="PTHR33841:SF1">
    <property type="entry name" value="DNA METHYLTRANSFERASE A"/>
    <property type="match status" value="1"/>
</dbReference>
<dbReference type="Gene3D" id="3.40.50.150">
    <property type="entry name" value="Vaccinia Virus protein VP39"/>
    <property type="match status" value="1"/>
</dbReference>
<dbReference type="SUPFAM" id="SSF53335">
    <property type="entry name" value="S-adenosyl-L-methionine-dependent methyltransferases"/>
    <property type="match status" value="1"/>
</dbReference>
<dbReference type="GO" id="GO:0009007">
    <property type="term" value="F:site-specific DNA-methyltransferase (adenine-specific) activity"/>
    <property type="evidence" value="ECO:0007669"/>
    <property type="project" value="UniProtKB-EC"/>
</dbReference>
<dbReference type="STRING" id="161355.PS9374_04171"/>
<dbReference type="Pfam" id="PF22654">
    <property type="entry name" value="DUF7008"/>
    <property type="match status" value="1"/>
</dbReference>
<evidence type="ECO:0000256" key="6">
    <source>
        <dbReference type="SAM" id="Coils"/>
    </source>
</evidence>
<evidence type="ECO:0000256" key="4">
    <source>
        <dbReference type="ARBA" id="ARBA00022691"/>
    </source>
</evidence>
<dbReference type="GO" id="GO:0003676">
    <property type="term" value="F:nucleic acid binding"/>
    <property type="evidence" value="ECO:0007669"/>
    <property type="project" value="InterPro"/>
</dbReference>
<keyword evidence="4" id="KW-0949">S-adenosyl-L-methionine</keyword>
<dbReference type="OrthoDB" id="4280289at2"/>
<keyword evidence="10" id="KW-1185">Reference proteome</keyword>
<evidence type="ECO:0000313" key="10">
    <source>
        <dbReference type="Proteomes" id="UP000077701"/>
    </source>
</evidence>
<dbReference type="InterPro" id="IPR054277">
    <property type="entry name" value="DUF7008"/>
</dbReference>
<dbReference type="PRINTS" id="PR00507">
    <property type="entry name" value="N12N6MTFRASE"/>
</dbReference>
<evidence type="ECO:0000259" key="7">
    <source>
        <dbReference type="Pfam" id="PF07669"/>
    </source>
</evidence>
<feature type="domain" description="DUF7008" evidence="8">
    <location>
        <begin position="850"/>
        <end position="1232"/>
    </location>
</feature>